<dbReference type="HAMAP" id="MF_00131">
    <property type="entry name" value="Trp_synth_alpha"/>
    <property type="match status" value="1"/>
</dbReference>
<dbReference type="EC" id="4.2.1.20" evidence="9"/>
<dbReference type="InParanoid" id="A0A397RP64"/>
<dbReference type="Pfam" id="PF00290">
    <property type="entry name" value="Trp_syntA"/>
    <property type="match status" value="1"/>
</dbReference>
<proteinExistence type="inferred from homology"/>
<dbReference type="SUPFAM" id="SSF51366">
    <property type="entry name" value="Ribulose-phoshate binding barrel"/>
    <property type="match status" value="1"/>
</dbReference>
<comment type="function">
    <text evidence="1 9">The alpha subunit is responsible for the aldol cleavage of indoleglycerol phosphate to indole and glyceraldehyde 3-phosphate.</text>
</comment>
<evidence type="ECO:0000313" key="12">
    <source>
        <dbReference type="Proteomes" id="UP000266506"/>
    </source>
</evidence>
<sequence>MNNFKDIFKEKAFIGFITAGDPNISSTEEFIYKMIEAGVSLIEIGIPFSDPIAEGKTIFNADMRALKANTTTDMVFDMVKRIRVKYPSYPFVFMTYLNPVFSYGYDKFFKKAEEIGMLGIIIPDLPYEEHEEVSMVAKKYNQVVISMIAPTSKQRIKQIAESAEGFIYLVSSLGVTGVRSEIKTDLESIVKEIRKYTDTPIAIGFGISNEEAVSKMVKISDGAIVGSAIVNIIEKYGSDASPYVYDFCKRMVLAAKN</sequence>
<dbReference type="InterPro" id="IPR002028">
    <property type="entry name" value="Trp_synthase_suA"/>
</dbReference>
<evidence type="ECO:0000256" key="6">
    <source>
        <dbReference type="ARBA" id="ARBA00023141"/>
    </source>
</evidence>
<comment type="subunit">
    <text evidence="3 9">Tetramer of two alpha and two beta chains.</text>
</comment>
<protein>
    <recommendedName>
        <fullName evidence="9">Tryptophan synthase alpha chain</fullName>
        <ecNumber evidence="9">4.2.1.20</ecNumber>
    </recommendedName>
</protein>
<dbReference type="Proteomes" id="UP000266506">
    <property type="component" value="Unassembled WGS sequence"/>
</dbReference>
<evidence type="ECO:0000256" key="1">
    <source>
        <dbReference type="ARBA" id="ARBA00003365"/>
    </source>
</evidence>
<keyword evidence="5 9" id="KW-0822">Tryptophan biosynthesis</keyword>
<evidence type="ECO:0000256" key="7">
    <source>
        <dbReference type="ARBA" id="ARBA00023239"/>
    </source>
</evidence>
<dbReference type="PANTHER" id="PTHR43406:SF1">
    <property type="entry name" value="TRYPTOPHAN SYNTHASE ALPHA CHAIN, CHLOROPLASTIC"/>
    <property type="match status" value="1"/>
</dbReference>
<dbReference type="GO" id="GO:0005829">
    <property type="term" value="C:cytosol"/>
    <property type="evidence" value="ECO:0007669"/>
    <property type="project" value="TreeGrafter"/>
</dbReference>
<dbReference type="PANTHER" id="PTHR43406">
    <property type="entry name" value="TRYPTOPHAN SYNTHASE, ALPHA CHAIN"/>
    <property type="match status" value="1"/>
</dbReference>
<keyword evidence="7 9" id="KW-0456">Lyase</keyword>
<evidence type="ECO:0000256" key="10">
    <source>
        <dbReference type="RuleBase" id="RU003662"/>
    </source>
</evidence>
<reference evidence="11 12" key="1">
    <citation type="submission" date="2018-08" db="EMBL/GenBank/DDBJ databases">
        <title>Genomic Encyclopedia of Archaeal and Bacterial Type Strains, Phase II (KMG-II): from individual species to whole genera.</title>
        <authorList>
            <person name="Goeker M."/>
        </authorList>
    </citation>
    <scope>NUCLEOTIDE SEQUENCE [LARGE SCALE GENOMIC DNA]</scope>
    <source>
        <strain evidence="11 12">ATCC 27112</strain>
    </source>
</reference>
<dbReference type="OrthoDB" id="9804578at2"/>
<dbReference type="NCBIfam" id="TIGR00262">
    <property type="entry name" value="trpA"/>
    <property type="match status" value="1"/>
</dbReference>
<evidence type="ECO:0000313" key="11">
    <source>
        <dbReference type="EMBL" id="RIA75468.1"/>
    </source>
</evidence>
<gene>
    <name evidence="9" type="primary">trpA</name>
    <name evidence="11" type="ORF">EI71_01506</name>
</gene>
<keyword evidence="6 9" id="KW-0057">Aromatic amino acid biosynthesis</keyword>
<keyword evidence="4 9" id="KW-0028">Amino-acid biosynthesis</keyword>
<accession>A0A397RP64</accession>
<comment type="catalytic activity">
    <reaction evidence="8 9">
        <text>(1S,2R)-1-C-(indol-3-yl)glycerol 3-phosphate + L-serine = D-glyceraldehyde 3-phosphate + L-tryptophan + H2O</text>
        <dbReference type="Rhea" id="RHEA:10532"/>
        <dbReference type="ChEBI" id="CHEBI:15377"/>
        <dbReference type="ChEBI" id="CHEBI:33384"/>
        <dbReference type="ChEBI" id="CHEBI:57912"/>
        <dbReference type="ChEBI" id="CHEBI:58866"/>
        <dbReference type="ChEBI" id="CHEBI:59776"/>
        <dbReference type="EC" id="4.2.1.20"/>
    </reaction>
</comment>
<evidence type="ECO:0000256" key="4">
    <source>
        <dbReference type="ARBA" id="ARBA00022605"/>
    </source>
</evidence>
<keyword evidence="12" id="KW-1185">Reference proteome</keyword>
<dbReference type="AlphaFoldDB" id="A0A397RP64"/>
<comment type="similarity">
    <text evidence="9 10">Belongs to the TrpA family.</text>
</comment>
<dbReference type="Gene3D" id="3.20.20.70">
    <property type="entry name" value="Aldolase class I"/>
    <property type="match status" value="1"/>
</dbReference>
<dbReference type="EMBL" id="QXEV01000019">
    <property type="protein sequence ID" value="RIA75468.1"/>
    <property type="molecule type" value="Genomic_DNA"/>
</dbReference>
<dbReference type="FunCoup" id="A0A397RP64">
    <property type="interactions" value="254"/>
</dbReference>
<dbReference type="InterPro" id="IPR018204">
    <property type="entry name" value="Trp_synthase_alpha_AS"/>
</dbReference>
<feature type="active site" description="Proton acceptor" evidence="9">
    <location>
        <position position="54"/>
    </location>
</feature>
<dbReference type="RefSeq" id="WP_119016619.1">
    <property type="nucleotide sequence ID" value="NZ_QXEV01000019.1"/>
</dbReference>
<feature type="active site" description="Proton acceptor" evidence="9">
    <location>
        <position position="43"/>
    </location>
</feature>
<name>A0A397RP64_9MOLU</name>
<dbReference type="PROSITE" id="PS00167">
    <property type="entry name" value="TRP_SYNTHASE_ALPHA"/>
    <property type="match status" value="1"/>
</dbReference>
<dbReference type="InterPro" id="IPR011060">
    <property type="entry name" value="RibuloseP-bd_barrel"/>
</dbReference>
<dbReference type="CDD" id="cd04724">
    <property type="entry name" value="Tryptophan_synthase_alpha"/>
    <property type="match status" value="1"/>
</dbReference>
<organism evidence="11 12">
    <name type="scientific">Anaeroplasma bactoclasticum</name>
    <dbReference type="NCBI Taxonomy" id="2088"/>
    <lineage>
        <taxon>Bacteria</taxon>
        <taxon>Bacillati</taxon>
        <taxon>Mycoplasmatota</taxon>
        <taxon>Mollicutes</taxon>
        <taxon>Anaeroplasmatales</taxon>
        <taxon>Anaeroplasmataceae</taxon>
        <taxon>Anaeroplasma</taxon>
    </lineage>
</organism>
<evidence type="ECO:0000256" key="3">
    <source>
        <dbReference type="ARBA" id="ARBA00011270"/>
    </source>
</evidence>
<evidence type="ECO:0000256" key="2">
    <source>
        <dbReference type="ARBA" id="ARBA00004733"/>
    </source>
</evidence>
<evidence type="ECO:0000256" key="5">
    <source>
        <dbReference type="ARBA" id="ARBA00022822"/>
    </source>
</evidence>
<evidence type="ECO:0000256" key="8">
    <source>
        <dbReference type="ARBA" id="ARBA00049047"/>
    </source>
</evidence>
<comment type="pathway">
    <text evidence="2 9">Amino-acid biosynthesis; L-tryptophan biosynthesis; L-tryptophan from chorismate: step 5/5.</text>
</comment>
<dbReference type="FunFam" id="3.20.20.70:FF:000037">
    <property type="entry name" value="Tryptophan synthase alpha chain"/>
    <property type="match status" value="1"/>
</dbReference>
<evidence type="ECO:0000256" key="9">
    <source>
        <dbReference type="HAMAP-Rule" id="MF_00131"/>
    </source>
</evidence>
<dbReference type="UniPathway" id="UPA00035">
    <property type="reaction ID" value="UER00044"/>
</dbReference>
<dbReference type="InterPro" id="IPR013785">
    <property type="entry name" value="Aldolase_TIM"/>
</dbReference>
<dbReference type="GO" id="GO:0004834">
    <property type="term" value="F:tryptophan synthase activity"/>
    <property type="evidence" value="ECO:0007669"/>
    <property type="project" value="UniProtKB-UniRule"/>
</dbReference>
<comment type="caution">
    <text evidence="11">The sequence shown here is derived from an EMBL/GenBank/DDBJ whole genome shotgun (WGS) entry which is preliminary data.</text>
</comment>